<proteinExistence type="inferred from homology"/>
<dbReference type="PANTHER" id="PTHR21039">
    <property type="entry name" value="HISTIDINOL PHOSPHATASE-RELATED"/>
    <property type="match status" value="1"/>
</dbReference>
<evidence type="ECO:0000313" key="11">
    <source>
        <dbReference type="Proteomes" id="UP000600565"/>
    </source>
</evidence>
<reference evidence="10 11" key="1">
    <citation type="submission" date="2020-08" db="EMBL/GenBank/DDBJ databases">
        <title>A Genomic Blueprint of the Chicken Gut Microbiome.</title>
        <authorList>
            <person name="Gilroy R."/>
            <person name="Ravi A."/>
            <person name="Getino M."/>
            <person name="Pursley I."/>
            <person name="Horton D.L."/>
            <person name="Alikhan N.-F."/>
            <person name="Baker D."/>
            <person name="Gharbi K."/>
            <person name="Hall N."/>
            <person name="Watson M."/>
            <person name="Adriaenssens E.M."/>
            <person name="Foster-Nyarko E."/>
            <person name="Jarju S."/>
            <person name="Secka A."/>
            <person name="Antonio M."/>
            <person name="Oren A."/>
            <person name="Chaudhuri R."/>
            <person name="La Ragione R.M."/>
            <person name="Hildebrand F."/>
            <person name="Pallen M.J."/>
        </authorList>
    </citation>
    <scope>NUCLEOTIDE SEQUENCE [LARGE SCALE GENOMIC DNA]</scope>
    <source>
        <strain evidence="10 11">Sa1YVA6</strain>
    </source>
</reference>
<dbReference type="PANTHER" id="PTHR21039:SF0">
    <property type="entry name" value="HISTIDINOL-PHOSPHATASE"/>
    <property type="match status" value="1"/>
</dbReference>
<dbReference type="InterPro" id="IPR016195">
    <property type="entry name" value="Pol/histidinol_Pase-like"/>
</dbReference>
<comment type="catalytic activity">
    <reaction evidence="7 8">
        <text>L-histidinol phosphate + H2O = L-histidinol + phosphate</text>
        <dbReference type="Rhea" id="RHEA:14465"/>
        <dbReference type="ChEBI" id="CHEBI:15377"/>
        <dbReference type="ChEBI" id="CHEBI:43474"/>
        <dbReference type="ChEBI" id="CHEBI:57699"/>
        <dbReference type="ChEBI" id="CHEBI:57980"/>
        <dbReference type="EC" id="3.1.3.15"/>
    </reaction>
</comment>
<evidence type="ECO:0000256" key="3">
    <source>
        <dbReference type="ARBA" id="ARBA00013085"/>
    </source>
</evidence>
<dbReference type="Gene3D" id="3.20.20.140">
    <property type="entry name" value="Metal-dependent hydrolases"/>
    <property type="match status" value="1"/>
</dbReference>
<dbReference type="RefSeq" id="WP_191702911.1">
    <property type="nucleotide sequence ID" value="NZ_JACSPW010000002.1"/>
</dbReference>
<dbReference type="Proteomes" id="UP000600565">
    <property type="component" value="Unassembled WGS sequence"/>
</dbReference>
<evidence type="ECO:0000256" key="8">
    <source>
        <dbReference type="RuleBase" id="RU366003"/>
    </source>
</evidence>
<dbReference type="EC" id="3.1.3.15" evidence="3 8"/>
<evidence type="ECO:0000256" key="5">
    <source>
        <dbReference type="ARBA" id="ARBA00022801"/>
    </source>
</evidence>
<dbReference type="CDD" id="cd12110">
    <property type="entry name" value="PHP_HisPPase_Hisj_like"/>
    <property type="match status" value="1"/>
</dbReference>
<comment type="caution">
    <text evidence="10">The sequence shown here is derived from an EMBL/GenBank/DDBJ whole genome shotgun (WGS) entry which is preliminary data.</text>
</comment>
<gene>
    <name evidence="10" type="primary">hisJ</name>
    <name evidence="10" type="ORF">H9632_04515</name>
</gene>
<keyword evidence="4 8" id="KW-0028">Amino-acid biosynthesis</keyword>
<keyword evidence="6 8" id="KW-0368">Histidine biosynthesis</keyword>
<organism evidence="10 11">
    <name type="scientific">Solibacillus merdavium</name>
    <dbReference type="NCBI Taxonomy" id="2762218"/>
    <lineage>
        <taxon>Bacteria</taxon>
        <taxon>Bacillati</taxon>
        <taxon>Bacillota</taxon>
        <taxon>Bacilli</taxon>
        <taxon>Bacillales</taxon>
        <taxon>Caryophanaceae</taxon>
        <taxon>Solibacillus</taxon>
    </lineage>
</organism>
<evidence type="ECO:0000256" key="4">
    <source>
        <dbReference type="ARBA" id="ARBA00022605"/>
    </source>
</evidence>
<dbReference type="InterPro" id="IPR010140">
    <property type="entry name" value="Histidinol_P_phosphatase_HisJ"/>
</dbReference>
<keyword evidence="5 8" id="KW-0378">Hydrolase</keyword>
<keyword evidence="11" id="KW-1185">Reference proteome</keyword>
<evidence type="ECO:0000256" key="1">
    <source>
        <dbReference type="ARBA" id="ARBA00004970"/>
    </source>
</evidence>
<evidence type="ECO:0000256" key="6">
    <source>
        <dbReference type="ARBA" id="ARBA00023102"/>
    </source>
</evidence>
<evidence type="ECO:0000256" key="2">
    <source>
        <dbReference type="ARBA" id="ARBA00009152"/>
    </source>
</evidence>
<accession>A0ABR8XK52</accession>
<protein>
    <recommendedName>
        <fullName evidence="3 8">Histidinol-phosphatase</fullName>
        <shortName evidence="8">HolPase</shortName>
        <ecNumber evidence="3 8">3.1.3.15</ecNumber>
    </recommendedName>
</protein>
<dbReference type="GO" id="GO:0004401">
    <property type="term" value="F:histidinol-phosphatase activity"/>
    <property type="evidence" value="ECO:0007669"/>
    <property type="project" value="UniProtKB-EC"/>
</dbReference>
<dbReference type="Pfam" id="PF02811">
    <property type="entry name" value="PHP"/>
    <property type="match status" value="1"/>
</dbReference>
<dbReference type="Pfam" id="PF13263">
    <property type="entry name" value="PHP_C"/>
    <property type="match status" value="1"/>
</dbReference>
<dbReference type="InterPro" id="IPR004013">
    <property type="entry name" value="PHP_dom"/>
</dbReference>
<evidence type="ECO:0000256" key="7">
    <source>
        <dbReference type="ARBA" id="ARBA00049158"/>
    </source>
</evidence>
<dbReference type="EMBL" id="JACSPW010000002">
    <property type="protein sequence ID" value="MBD8032320.1"/>
    <property type="molecule type" value="Genomic_DNA"/>
</dbReference>
<evidence type="ECO:0000313" key="10">
    <source>
        <dbReference type="EMBL" id="MBD8032320.1"/>
    </source>
</evidence>
<evidence type="ECO:0000259" key="9">
    <source>
        <dbReference type="Pfam" id="PF02811"/>
    </source>
</evidence>
<dbReference type="SUPFAM" id="SSF89550">
    <property type="entry name" value="PHP domain-like"/>
    <property type="match status" value="1"/>
</dbReference>
<comment type="similarity">
    <text evidence="2 8">Belongs to the PHP hydrolase family. HisK subfamily.</text>
</comment>
<feature type="domain" description="PHP" evidence="9">
    <location>
        <begin position="4"/>
        <end position="214"/>
    </location>
</feature>
<dbReference type="NCBIfam" id="NF005996">
    <property type="entry name" value="PRK08123.1"/>
    <property type="match status" value="1"/>
</dbReference>
<comment type="pathway">
    <text evidence="1 8">Amino-acid biosynthesis; L-histidine biosynthesis; L-histidine from 5-phospho-alpha-D-ribose 1-diphosphate: step 8/9.</text>
</comment>
<sequence length="267" mass="30872">MMRDGHIHTPFCPHGSTDSFEEYIEKAIESGFKEISFTEHAPLPDGFIDPTPDKDSGMDKVYLKNYLHQLKTLKEHYQSKIIINIGLEVDYIIGFEQQTRQFLNEFGPFLDDAILSVHFLQTADEYVCIDFSDEVYLQFANKVGGIAPMYELYYETVKKSILADLGPFKPKRIGHPTLIHKFQLAHSKQIDDSLQIKEILILMKQHHYELDFNSAGLSKPFCKEPYPPLPFVQFAKELKIPIIFGSDAHTAQHLHQHYEVLQQKIIF</sequence>
<dbReference type="NCBIfam" id="TIGR01856">
    <property type="entry name" value="hisJ_fam"/>
    <property type="match status" value="1"/>
</dbReference>
<name>A0ABR8XK52_9BACL</name>